<dbReference type="Gene3D" id="1.25.40.10">
    <property type="entry name" value="Tetratricopeptide repeat domain"/>
    <property type="match status" value="1"/>
</dbReference>
<evidence type="ECO:0000313" key="4">
    <source>
        <dbReference type="Proteomes" id="UP000078596"/>
    </source>
</evidence>
<sequence>MALQMTFRGMALGLVILGAGLTGCATQPHSENLPDVMALQQHARLAYAEGNLPQAQADYRQLTHLLPEDEDTWFHLGNAYARGNQPALAVEAYRHVLGHDAAYAKAWHNLGIVLMQQAEAAFAESARHAHGDPTLQKASLVMAQRIARLTQPEPNAAPNSVPEAATPPPSPAVPEN</sequence>
<reference evidence="3 4" key="1">
    <citation type="submission" date="2016-06" db="EMBL/GenBank/DDBJ databases">
        <title>Insight into the functional genes involving in sulfur oxidation in Pearl River water.</title>
        <authorList>
            <person name="Luo J."/>
            <person name="Tan X."/>
            <person name="Lin W."/>
        </authorList>
    </citation>
    <scope>NUCLEOTIDE SEQUENCE [LARGE SCALE GENOMIC DNA]</scope>
    <source>
        <strain evidence="3 4">LS2</strain>
    </source>
</reference>
<name>A0A191ZGN5_9GAMM</name>
<dbReference type="InterPro" id="IPR011990">
    <property type="entry name" value="TPR-like_helical_dom_sf"/>
</dbReference>
<organism evidence="3 4">
    <name type="scientific">Halothiobacillus diazotrophicus</name>
    <dbReference type="NCBI Taxonomy" id="1860122"/>
    <lineage>
        <taxon>Bacteria</taxon>
        <taxon>Pseudomonadati</taxon>
        <taxon>Pseudomonadota</taxon>
        <taxon>Gammaproteobacteria</taxon>
        <taxon>Chromatiales</taxon>
        <taxon>Halothiobacillaceae</taxon>
        <taxon>Halothiobacillus</taxon>
    </lineage>
</organism>
<feature type="region of interest" description="Disordered" evidence="1">
    <location>
        <begin position="149"/>
        <end position="176"/>
    </location>
</feature>
<accession>A0A191ZGN5</accession>
<feature type="domain" description="Bacterial transcriptional activator" evidence="2">
    <location>
        <begin position="7"/>
        <end position="96"/>
    </location>
</feature>
<dbReference type="InterPro" id="IPR019734">
    <property type="entry name" value="TPR_rpt"/>
</dbReference>
<dbReference type="EMBL" id="CP016027">
    <property type="protein sequence ID" value="ANJ67017.1"/>
    <property type="molecule type" value="Genomic_DNA"/>
</dbReference>
<keyword evidence="4" id="KW-1185">Reference proteome</keyword>
<gene>
    <name evidence="3" type="ORF">A9404_06155</name>
</gene>
<dbReference type="Pfam" id="PF03704">
    <property type="entry name" value="BTAD"/>
    <property type="match status" value="1"/>
</dbReference>
<dbReference type="AlphaFoldDB" id="A0A191ZGN5"/>
<feature type="compositionally biased region" description="Pro residues" evidence="1">
    <location>
        <begin position="165"/>
        <end position="176"/>
    </location>
</feature>
<dbReference type="RefSeq" id="WP_066099379.1">
    <property type="nucleotide sequence ID" value="NZ_CP016027.1"/>
</dbReference>
<evidence type="ECO:0000256" key="1">
    <source>
        <dbReference type="SAM" id="MobiDB-lite"/>
    </source>
</evidence>
<dbReference type="Proteomes" id="UP000078596">
    <property type="component" value="Chromosome"/>
</dbReference>
<dbReference type="SUPFAM" id="SSF48452">
    <property type="entry name" value="TPR-like"/>
    <property type="match status" value="1"/>
</dbReference>
<evidence type="ECO:0000259" key="2">
    <source>
        <dbReference type="Pfam" id="PF03704"/>
    </source>
</evidence>
<dbReference type="InterPro" id="IPR005158">
    <property type="entry name" value="BTAD"/>
</dbReference>
<dbReference type="SMART" id="SM00028">
    <property type="entry name" value="TPR"/>
    <property type="match status" value="2"/>
</dbReference>
<protein>
    <recommendedName>
        <fullName evidence="2">Bacterial transcriptional activator domain-containing protein</fullName>
    </recommendedName>
</protein>
<dbReference type="KEGG" id="haz:A9404_06155"/>
<evidence type="ECO:0000313" key="3">
    <source>
        <dbReference type="EMBL" id="ANJ67017.1"/>
    </source>
</evidence>
<dbReference type="STRING" id="1860122.A9404_06155"/>
<proteinExistence type="predicted"/>